<dbReference type="RefSeq" id="WP_252797332.1">
    <property type="nucleotide sequence ID" value="NZ_CP097118.1"/>
</dbReference>
<dbReference type="PROSITE" id="PS51459">
    <property type="entry name" value="FIDO"/>
    <property type="match status" value="1"/>
</dbReference>
<dbReference type="NCBIfam" id="TIGR01550">
    <property type="entry name" value="DOC_P1"/>
    <property type="match status" value="1"/>
</dbReference>
<feature type="domain" description="Fido" evidence="1">
    <location>
        <begin position="8"/>
        <end position="133"/>
    </location>
</feature>
<name>A0ABY5BSE2_9LACO</name>
<dbReference type="EMBL" id="CP097118">
    <property type="protein sequence ID" value="USS88043.1"/>
    <property type="molecule type" value="Genomic_DNA"/>
</dbReference>
<dbReference type="Proteomes" id="UP001057025">
    <property type="component" value="Chromosome"/>
</dbReference>
<reference evidence="2" key="1">
    <citation type="submission" date="2022-05" db="EMBL/GenBank/DDBJ databases">
        <authorList>
            <person name="Oliphant S.A."/>
            <person name="Watson-Haigh N.S."/>
            <person name="Sumby K.M."/>
            <person name="Gardner J.M."/>
            <person name="Jiranek V."/>
        </authorList>
    </citation>
    <scope>NUCLEOTIDE SEQUENCE</scope>
    <source>
        <strain evidence="2">KI11_C11</strain>
    </source>
</reference>
<gene>
    <name evidence="2" type="ORF">M3M39_00725</name>
</gene>
<evidence type="ECO:0000259" key="1">
    <source>
        <dbReference type="PROSITE" id="PS51459"/>
    </source>
</evidence>
<proteinExistence type="predicted"/>
<accession>A0ABY5BSE2</accession>
<evidence type="ECO:0000313" key="3">
    <source>
        <dbReference type="Proteomes" id="UP001057025"/>
    </source>
</evidence>
<organism evidence="2 3">
    <name type="scientific">Fructilactobacillus hinvesii</name>
    <dbReference type="NCBI Taxonomy" id="2940300"/>
    <lineage>
        <taxon>Bacteria</taxon>
        <taxon>Bacillati</taxon>
        <taxon>Bacillota</taxon>
        <taxon>Bacilli</taxon>
        <taxon>Lactobacillales</taxon>
        <taxon>Lactobacillaceae</taxon>
        <taxon>Fructilactobacillus</taxon>
    </lineage>
</organism>
<dbReference type="PANTHER" id="PTHR39426:SF1">
    <property type="entry name" value="HOMOLOGY TO DEATH-ON-CURING PROTEIN OF PHAGE P1"/>
    <property type="match status" value="1"/>
</dbReference>
<protein>
    <submittedName>
        <fullName evidence="2">Type II toxin-antitoxin system death-on-curing family toxin</fullName>
    </submittedName>
</protein>
<sequence>MSNFIKYLNADELKCINERIVTMVGGKNYGVQSSSALDVIVNSPQQALYGQDLYPTIWLKAAFILQKITKKNVFVDGNKRTAIQAALFFLYKNGYDVVDDDIVNNTGEEFILKMTNAPDTQANMEVAAKWLESIMRKIN</sequence>
<dbReference type="InterPro" id="IPR003812">
    <property type="entry name" value="Fido"/>
</dbReference>
<dbReference type="Pfam" id="PF02661">
    <property type="entry name" value="Fic"/>
    <property type="match status" value="1"/>
</dbReference>
<dbReference type="InterPro" id="IPR053737">
    <property type="entry name" value="Type_II_TA_Toxin"/>
</dbReference>
<keyword evidence="3" id="KW-1185">Reference proteome</keyword>
<dbReference type="PANTHER" id="PTHR39426">
    <property type="entry name" value="HOMOLOGY TO DEATH-ON-CURING PROTEIN OF PHAGE P1"/>
    <property type="match status" value="1"/>
</dbReference>
<evidence type="ECO:0000313" key="2">
    <source>
        <dbReference type="EMBL" id="USS88043.1"/>
    </source>
</evidence>
<dbReference type="Gene3D" id="1.20.120.1870">
    <property type="entry name" value="Fic/DOC protein, Fido domain"/>
    <property type="match status" value="1"/>
</dbReference>
<dbReference type="InterPro" id="IPR006440">
    <property type="entry name" value="Doc"/>
</dbReference>